<proteinExistence type="predicted"/>
<sequence length="204" mass="20802">MNKLICAAVIAMLLSGCDKLAPPVPEAGDTPTKAAAPAAEPAPANAATASVPAAENAATPPAHDAAASSVTTDPATDPAADKAVDDAIDDALGDHIRYRAAFDELQRAVAAKDAAAVAALVQYPLVATIDGKKATIKDSAAFAAQYDKIVTPAIADVVTRQKYSDLFVNYKGVMFGSGQVWLNGICKDNACKQADVKVVAIQPG</sequence>
<evidence type="ECO:0000313" key="4">
    <source>
        <dbReference type="Proteomes" id="UP001431217"/>
    </source>
</evidence>
<evidence type="ECO:0000256" key="2">
    <source>
        <dbReference type="SAM" id="SignalP"/>
    </source>
</evidence>
<gene>
    <name evidence="3" type="ORF">M2650_08985</name>
</gene>
<comment type="caution">
    <text evidence="3">The sequence shown here is derived from an EMBL/GenBank/DDBJ whole genome shotgun (WGS) entry which is preliminary data.</text>
</comment>
<dbReference type="Proteomes" id="UP001431217">
    <property type="component" value="Unassembled WGS sequence"/>
</dbReference>
<dbReference type="PROSITE" id="PS51257">
    <property type="entry name" value="PROKAR_LIPOPROTEIN"/>
    <property type="match status" value="1"/>
</dbReference>
<feature type="chain" id="PRO_5045995439" description="DUF4440 domain-containing protein" evidence="2">
    <location>
        <begin position="22"/>
        <end position="204"/>
    </location>
</feature>
<evidence type="ECO:0000256" key="1">
    <source>
        <dbReference type="SAM" id="MobiDB-lite"/>
    </source>
</evidence>
<name>A0ABT0MJB1_9GAMM</name>
<protein>
    <recommendedName>
        <fullName evidence="5">DUF4440 domain-containing protein</fullName>
    </recommendedName>
</protein>
<dbReference type="RefSeq" id="WP_249473395.1">
    <property type="nucleotide sequence ID" value="NZ_JAMBEP010000001.1"/>
</dbReference>
<feature type="signal peptide" evidence="2">
    <location>
        <begin position="1"/>
        <end position="21"/>
    </location>
</feature>
<dbReference type="EMBL" id="JAMBEP010000001">
    <property type="protein sequence ID" value="MCL1634763.1"/>
    <property type="molecule type" value="Genomic_DNA"/>
</dbReference>
<keyword evidence="4" id="KW-1185">Reference proteome</keyword>
<reference evidence="3 4" key="1">
    <citation type="submission" date="2022-05" db="EMBL/GenBank/DDBJ databases">
        <title>Luteimonas sp. SX5, whole genome shotgun sequencing project.</title>
        <authorList>
            <person name="Zhao G."/>
            <person name="Shen L."/>
        </authorList>
    </citation>
    <scope>NUCLEOTIDE SEQUENCE [LARGE SCALE GENOMIC DNA]</scope>
    <source>
        <strain evidence="3 4">SX5</strain>
    </source>
</reference>
<evidence type="ECO:0000313" key="3">
    <source>
        <dbReference type="EMBL" id="MCL1634763.1"/>
    </source>
</evidence>
<feature type="compositionally biased region" description="Low complexity" evidence="1">
    <location>
        <begin position="30"/>
        <end position="78"/>
    </location>
</feature>
<accession>A0ABT0MJB1</accession>
<evidence type="ECO:0008006" key="5">
    <source>
        <dbReference type="Google" id="ProtNLM"/>
    </source>
</evidence>
<organism evidence="3 4">
    <name type="scientific">Luteimonas galliterrae</name>
    <dbReference type="NCBI Taxonomy" id="2940486"/>
    <lineage>
        <taxon>Bacteria</taxon>
        <taxon>Pseudomonadati</taxon>
        <taxon>Pseudomonadota</taxon>
        <taxon>Gammaproteobacteria</taxon>
        <taxon>Lysobacterales</taxon>
        <taxon>Lysobacteraceae</taxon>
        <taxon>Luteimonas</taxon>
    </lineage>
</organism>
<feature type="region of interest" description="Disordered" evidence="1">
    <location>
        <begin position="25"/>
        <end position="80"/>
    </location>
</feature>
<keyword evidence="2" id="KW-0732">Signal</keyword>